<feature type="region of interest" description="Disordered" evidence="1">
    <location>
        <begin position="244"/>
        <end position="268"/>
    </location>
</feature>
<dbReference type="Gene3D" id="1.10.510.10">
    <property type="entry name" value="Transferase(Phosphotransferase) domain 1"/>
    <property type="match status" value="2"/>
</dbReference>
<feature type="non-terminal residue" evidence="3">
    <location>
        <position position="314"/>
    </location>
</feature>
<dbReference type="GO" id="GO:0005524">
    <property type="term" value="F:ATP binding"/>
    <property type="evidence" value="ECO:0007669"/>
    <property type="project" value="InterPro"/>
</dbReference>
<reference evidence="3" key="1">
    <citation type="submission" date="2021-06" db="EMBL/GenBank/DDBJ databases">
        <authorList>
            <person name="Kallberg Y."/>
            <person name="Tangrot J."/>
            <person name="Rosling A."/>
        </authorList>
    </citation>
    <scope>NUCLEOTIDE SEQUENCE</scope>
    <source>
        <strain evidence="3">CL551</strain>
    </source>
</reference>
<dbReference type="PROSITE" id="PS50011">
    <property type="entry name" value="PROTEIN_KINASE_DOM"/>
    <property type="match status" value="1"/>
</dbReference>
<protein>
    <submittedName>
        <fullName evidence="3">7884_t:CDS:1</fullName>
    </submittedName>
</protein>
<dbReference type="OrthoDB" id="4062651at2759"/>
<dbReference type="Pfam" id="PF07714">
    <property type="entry name" value="PK_Tyr_Ser-Thr"/>
    <property type="match status" value="2"/>
</dbReference>
<feature type="domain" description="Protein kinase" evidence="2">
    <location>
        <begin position="1"/>
        <end position="314"/>
    </location>
</feature>
<proteinExistence type="predicted"/>
<gene>
    <name evidence="3" type="ORF">AMORRO_LOCUS11149</name>
</gene>
<feature type="compositionally biased region" description="Polar residues" evidence="1">
    <location>
        <begin position="244"/>
        <end position="260"/>
    </location>
</feature>
<dbReference type="SUPFAM" id="SSF56112">
    <property type="entry name" value="Protein kinase-like (PK-like)"/>
    <property type="match status" value="1"/>
</dbReference>
<sequence length="314" mass="36951">YEGFLTKGYIYKWNVEEKKWDRKGEKKVALKKSNSEQTNEEFFEEAKRHNEFYIDDHSLMRCYGITKDPTSNKFMIVTTFAELGTLSEYLKNHFGRLIWAWKFKILSSIAKGIRHIHENNYKHKDLHGKNIVMYEEYYPLIIDFGNPFEEYSHYSSKSLAIKIISGTRPKISEKIPDYIKKLIKKCWVENPDDRPSAQDLYEDLYKLRESLENGKFNNYDDNGDDFSKCINECIDYDNKIKSLSKNANPSSTDDSGQESKPYSVDKESVMLTDSRQQYLYISDYFDTTKMTLNQQEGLNLDNGKKMIDTEESKP</sequence>
<name>A0A9N9HEF5_9GLOM</name>
<dbReference type="InterPro" id="IPR001245">
    <property type="entry name" value="Ser-Thr/Tyr_kinase_cat_dom"/>
</dbReference>
<evidence type="ECO:0000259" key="2">
    <source>
        <dbReference type="PROSITE" id="PS50011"/>
    </source>
</evidence>
<organism evidence="3 4">
    <name type="scientific">Acaulospora morrowiae</name>
    <dbReference type="NCBI Taxonomy" id="94023"/>
    <lineage>
        <taxon>Eukaryota</taxon>
        <taxon>Fungi</taxon>
        <taxon>Fungi incertae sedis</taxon>
        <taxon>Mucoromycota</taxon>
        <taxon>Glomeromycotina</taxon>
        <taxon>Glomeromycetes</taxon>
        <taxon>Diversisporales</taxon>
        <taxon>Acaulosporaceae</taxon>
        <taxon>Acaulospora</taxon>
    </lineage>
</organism>
<evidence type="ECO:0000256" key="1">
    <source>
        <dbReference type="SAM" id="MobiDB-lite"/>
    </source>
</evidence>
<dbReference type="EMBL" id="CAJVPV010013558">
    <property type="protein sequence ID" value="CAG8678734.1"/>
    <property type="molecule type" value="Genomic_DNA"/>
</dbReference>
<dbReference type="InterPro" id="IPR000719">
    <property type="entry name" value="Prot_kinase_dom"/>
</dbReference>
<dbReference type="InterPro" id="IPR011009">
    <property type="entry name" value="Kinase-like_dom_sf"/>
</dbReference>
<dbReference type="PANTHER" id="PTHR45756">
    <property type="entry name" value="PALMITOYLTRANSFERASE"/>
    <property type="match status" value="1"/>
</dbReference>
<dbReference type="Proteomes" id="UP000789342">
    <property type="component" value="Unassembled WGS sequence"/>
</dbReference>
<dbReference type="AlphaFoldDB" id="A0A9N9HEF5"/>
<dbReference type="CDD" id="cd00180">
    <property type="entry name" value="PKc"/>
    <property type="match status" value="1"/>
</dbReference>
<comment type="caution">
    <text evidence="3">The sequence shown here is derived from an EMBL/GenBank/DDBJ whole genome shotgun (WGS) entry which is preliminary data.</text>
</comment>
<accession>A0A9N9HEF5</accession>
<dbReference type="GO" id="GO:0004672">
    <property type="term" value="F:protein kinase activity"/>
    <property type="evidence" value="ECO:0007669"/>
    <property type="project" value="InterPro"/>
</dbReference>
<feature type="non-terminal residue" evidence="3">
    <location>
        <position position="1"/>
    </location>
</feature>
<evidence type="ECO:0000313" key="4">
    <source>
        <dbReference type="Proteomes" id="UP000789342"/>
    </source>
</evidence>
<dbReference type="InterPro" id="IPR053215">
    <property type="entry name" value="TKL_Ser/Thr_kinase"/>
</dbReference>
<evidence type="ECO:0000313" key="3">
    <source>
        <dbReference type="EMBL" id="CAG8678734.1"/>
    </source>
</evidence>
<keyword evidence="4" id="KW-1185">Reference proteome</keyword>
<dbReference type="PANTHER" id="PTHR45756:SF1">
    <property type="entry name" value="PROTEIN KINASE DOMAIN CONTAINING PROTEIN"/>
    <property type="match status" value="1"/>
</dbReference>